<organism evidence="1">
    <name type="scientific">uncultured bacterium</name>
    <name type="common">gcode 4</name>
    <dbReference type="NCBI Taxonomy" id="1234023"/>
    <lineage>
        <taxon>Bacteria</taxon>
        <taxon>environmental samples</taxon>
    </lineage>
</organism>
<comment type="caution">
    <text evidence="1">The sequence shown here is derived from an EMBL/GenBank/DDBJ whole genome shotgun (WGS) entry which is preliminary data.</text>
</comment>
<proteinExistence type="predicted"/>
<name>K1Z5H0_9BACT</name>
<reference evidence="1" key="1">
    <citation type="journal article" date="2012" name="Science">
        <title>Fermentation, hydrogen, and sulfur metabolism in multiple uncultivated bacterial phyla.</title>
        <authorList>
            <person name="Wrighton K.C."/>
            <person name="Thomas B.C."/>
            <person name="Sharon I."/>
            <person name="Miller C.S."/>
            <person name="Castelle C.J."/>
            <person name="VerBerkmoes N.C."/>
            <person name="Wilkins M.J."/>
            <person name="Hettich R.L."/>
            <person name="Lipton M.S."/>
            <person name="Williams K.H."/>
            <person name="Long P.E."/>
            <person name="Banfield J.F."/>
        </authorList>
    </citation>
    <scope>NUCLEOTIDE SEQUENCE [LARGE SCALE GENOMIC DNA]</scope>
</reference>
<accession>K1Z5H0</accession>
<protein>
    <submittedName>
        <fullName evidence="1">Uncharacterized protein</fullName>
    </submittedName>
</protein>
<evidence type="ECO:0000313" key="1">
    <source>
        <dbReference type="EMBL" id="EKD44506.1"/>
    </source>
</evidence>
<sequence length="355" mass="41285">MAGEVPSDIDIQTAPRQEISDEITTGDIDAIAWKFLLADASDTKTRAEALYGRQNQERNNTEVRYQNACSDVRDITCVRLWKTPETLESPSEKITRAKHELYKALGIKEWVDNLDNFWRFQLWLADGLVWDNLQIAEELLKIGMDKVAEILIQMLWSIDKVKDFILSAWERVFEDIKNLLSLQPYDTGKAIWWLGLGVIWSIGKSLWKATVKEVAYTVQKEAVEKGVMDVLEWKGRYMIPLTTHPNIMTLKIREFSENIDVKYLVDNPERIDAMNDIVEHFSKYIVQNEASIHRLKPQELQSLKSDFMWLWGNYSKLLGNPSFTPSKMRTMKDIKKEDMTNAYYSLNPESRPKPE</sequence>
<dbReference type="AlphaFoldDB" id="K1Z5H0"/>
<gene>
    <name evidence="1" type="ORF">ACD_71C00114G0004</name>
</gene>
<dbReference type="EMBL" id="AMFJ01028845">
    <property type="protein sequence ID" value="EKD44506.1"/>
    <property type="molecule type" value="Genomic_DNA"/>
</dbReference>